<dbReference type="PANTHER" id="PTHR46698:SF6">
    <property type="entry name" value="KIELIN_CHORDIN-LIKE PROTEIN"/>
    <property type="match status" value="1"/>
</dbReference>
<dbReference type="SUPFAM" id="SSF57603">
    <property type="entry name" value="FnI-like domain"/>
    <property type="match status" value="5"/>
</dbReference>
<evidence type="ECO:0000259" key="4">
    <source>
        <dbReference type="PROSITE" id="PS50184"/>
    </source>
</evidence>
<keyword evidence="6" id="KW-1185">Reference proteome</keyword>
<gene>
    <name evidence="5" type="ORF">HNY73_010862</name>
</gene>
<evidence type="ECO:0000256" key="3">
    <source>
        <dbReference type="ARBA" id="ARBA00022729"/>
    </source>
</evidence>
<feature type="domain" description="VWFC" evidence="4">
    <location>
        <begin position="228"/>
        <end position="285"/>
    </location>
</feature>
<dbReference type="Pfam" id="PF23334">
    <property type="entry name" value="VWC2L_2nd"/>
    <property type="match status" value="3"/>
</dbReference>
<dbReference type="GO" id="GO:0005576">
    <property type="term" value="C:extracellular region"/>
    <property type="evidence" value="ECO:0007669"/>
    <property type="project" value="UniProtKB-SubCell"/>
</dbReference>
<sequence length="362" mass="40745">MQAICIIQEIKKGAVYCERRNDRCNPQCTNPIKLPGQCCPVCDGCEYENKDYKNRERFTPNPDEPCLQCECSNGNVRCFQQQCPKLSCRNPQKIGNKCCEECVEYCVDENNKEKIYQEGEVWLSPENECNICTCKDSMVQCRRADCPATHCQHPAAPFGVCCPECEHCEFTHRLYRNGQEFTHEEDPCQVCRCENGTVSCDTILCDPLPCMHPEELKGICCPICVPDVKCRHGGKVYDAWENFLDPDNPCSECVCVDGMASCHPVLCLNTECPNPQFGHCCESCDGCSYGDKNYINHVSFSDPLNPCRSCQCESGAVSCQQSPCPPVECENPIYMEGECCPICRDCMFKGSFYKDGVTDDLQ</sequence>
<proteinExistence type="predicted"/>
<dbReference type="InterPro" id="IPR052424">
    <property type="entry name" value="Kielin_Chordin-BMP_Reg"/>
</dbReference>
<evidence type="ECO:0000256" key="2">
    <source>
        <dbReference type="ARBA" id="ARBA00022525"/>
    </source>
</evidence>
<dbReference type="Pfam" id="PF00093">
    <property type="entry name" value="VWC"/>
    <property type="match status" value="2"/>
</dbReference>
<dbReference type="Gene3D" id="2.10.70.10">
    <property type="entry name" value="Complement Module, domain 1"/>
    <property type="match status" value="2"/>
</dbReference>
<organism evidence="5 6">
    <name type="scientific">Argiope bruennichi</name>
    <name type="common">Wasp spider</name>
    <name type="synonym">Aranea bruennichi</name>
    <dbReference type="NCBI Taxonomy" id="94029"/>
    <lineage>
        <taxon>Eukaryota</taxon>
        <taxon>Metazoa</taxon>
        <taxon>Ecdysozoa</taxon>
        <taxon>Arthropoda</taxon>
        <taxon>Chelicerata</taxon>
        <taxon>Arachnida</taxon>
        <taxon>Araneae</taxon>
        <taxon>Araneomorphae</taxon>
        <taxon>Entelegynae</taxon>
        <taxon>Araneoidea</taxon>
        <taxon>Araneidae</taxon>
        <taxon>Argiope</taxon>
    </lineage>
</organism>
<dbReference type="SMART" id="SM00214">
    <property type="entry name" value="VWC"/>
    <property type="match status" value="5"/>
</dbReference>
<reference evidence="5" key="1">
    <citation type="journal article" date="2020" name="bioRxiv">
        <title>Chromosome-level reference genome of the European wasp spider Argiope bruennichi: a resource for studies on range expansion and evolutionary adaptation.</title>
        <authorList>
            <person name="Sheffer M.M."/>
            <person name="Hoppe A."/>
            <person name="Krehenwinkel H."/>
            <person name="Uhl G."/>
            <person name="Kuss A.W."/>
            <person name="Jensen L."/>
            <person name="Jensen C."/>
            <person name="Gillespie R.G."/>
            <person name="Hoff K.J."/>
            <person name="Prost S."/>
        </authorList>
    </citation>
    <scope>NUCLEOTIDE SEQUENCE</scope>
</reference>
<name>A0A8T0F4C6_ARGBR</name>
<dbReference type="AlphaFoldDB" id="A0A8T0F4C6"/>
<evidence type="ECO:0000313" key="5">
    <source>
        <dbReference type="EMBL" id="KAF8785302.1"/>
    </source>
</evidence>
<dbReference type="Gene3D" id="6.20.200.20">
    <property type="match status" value="3"/>
</dbReference>
<dbReference type="PANTHER" id="PTHR46698">
    <property type="entry name" value="CROSSVEINLESS 2"/>
    <property type="match status" value="1"/>
</dbReference>
<protein>
    <submittedName>
        <fullName evidence="5">Kielin/chordin-like protein like</fullName>
    </submittedName>
</protein>
<feature type="domain" description="VWFC" evidence="4">
    <location>
        <begin position="104"/>
        <end position="166"/>
    </location>
</feature>
<feature type="domain" description="VWFC" evidence="4">
    <location>
        <begin position="43"/>
        <end position="103"/>
    </location>
</feature>
<keyword evidence="2" id="KW-0964">Secreted</keyword>
<reference evidence="5" key="2">
    <citation type="submission" date="2020-06" db="EMBL/GenBank/DDBJ databases">
        <authorList>
            <person name="Sheffer M."/>
        </authorList>
    </citation>
    <scope>NUCLEOTIDE SEQUENCE</scope>
</reference>
<comment type="caution">
    <text evidence="5">The sequence shown here is derived from an EMBL/GenBank/DDBJ whole genome shotgun (WGS) entry which is preliminary data.</text>
</comment>
<dbReference type="Proteomes" id="UP000807504">
    <property type="component" value="Unassembled WGS sequence"/>
</dbReference>
<dbReference type="EMBL" id="JABXBU010000030">
    <property type="protein sequence ID" value="KAF8785302.1"/>
    <property type="molecule type" value="Genomic_DNA"/>
</dbReference>
<keyword evidence="3" id="KW-0732">Signal</keyword>
<feature type="domain" description="VWFC" evidence="4">
    <location>
        <begin position="166"/>
        <end position="225"/>
    </location>
</feature>
<comment type="subcellular location">
    <subcellularLocation>
        <location evidence="1">Secreted</location>
    </subcellularLocation>
</comment>
<dbReference type="GO" id="GO:0030513">
    <property type="term" value="P:positive regulation of BMP signaling pathway"/>
    <property type="evidence" value="ECO:0007669"/>
    <property type="project" value="TreeGrafter"/>
</dbReference>
<evidence type="ECO:0000313" key="6">
    <source>
        <dbReference type="Proteomes" id="UP000807504"/>
    </source>
</evidence>
<dbReference type="InterPro" id="IPR001007">
    <property type="entry name" value="VWF_dom"/>
</dbReference>
<dbReference type="PROSITE" id="PS50184">
    <property type="entry name" value="VWFC_2"/>
    <property type="match status" value="5"/>
</dbReference>
<dbReference type="PROSITE" id="PS01208">
    <property type="entry name" value="VWFC_1"/>
    <property type="match status" value="2"/>
</dbReference>
<evidence type="ECO:0000256" key="1">
    <source>
        <dbReference type="ARBA" id="ARBA00004613"/>
    </source>
</evidence>
<feature type="domain" description="VWFC" evidence="4">
    <location>
        <begin position="285"/>
        <end position="344"/>
    </location>
</feature>
<accession>A0A8T0F4C6</accession>